<sequence length="192" mass="21066">MNCMLRHTVAVQTNVASPRKVQAGVAKSSLVQASVATMQNPMGCEAMPNGHCPLPRLSVSSRSTVVASMDSSSSALHTVMKWKTVLAVFVVVVVYLVIGGLVFRALEQQPERNRKDNIIQEKVEFLQKHPCVTPSELDELIKWLAAHLPLLNTQPPSAVRMSCRESDSDLGPLQPSCHWTALCFHNDDSLHS</sequence>
<protein>
    <submittedName>
        <fullName evidence="8">Uncharacterized protein</fullName>
    </submittedName>
</protein>
<evidence type="ECO:0000313" key="9">
    <source>
        <dbReference type="Proteomes" id="UP000824540"/>
    </source>
</evidence>
<evidence type="ECO:0000256" key="4">
    <source>
        <dbReference type="ARBA" id="ARBA00034430"/>
    </source>
</evidence>
<keyword evidence="3" id="KW-1015">Disulfide bond</keyword>
<evidence type="ECO:0000256" key="7">
    <source>
        <dbReference type="SAM" id="Phobius"/>
    </source>
</evidence>
<dbReference type="Proteomes" id="UP000824540">
    <property type="component" value="Unassembled WGS sequence"/>
</dbReference>
<dbReference type="AlphaFoldDB" id="A0A8T2N9Q7"/>
<organism evidence="8 9">
    <name type="scientific">Albula glossodonta</name>
    <name type="common">roundjaw bonefish</name>
    <dbReference type="NCBI Taxonomy" id="121402"/>
    <lineage>
        <taxon>Eukaryota</taxon>
        <taxon>Metazoa</taxon>
        <taxon>Chordata</taxon>
        <taxon>Craniata</taxon>
        <taxon>Vertebrata</taxon>
        <taxon>Euteleostomi</taxon>
        <taxon>Actinopterygii</taxon>
        <taxon>Neopterygii</taxon>
        <taxon>Teleostei</taxon>
        <taxon>Albuliformes</taxon>
        <taxon>Albulidae</taxon>
        <taxon>Albula</taxon>
    </lineage>
</organism>
<evidence type="ECO:0000256" key="6">
    <source>
        <dbReference type="ARBA" id="ARBA00044691"/>
    </source>
</evidence>
<dbReference type="GO" id="GO:0005267">
    <property type="term" value="F:potassium channel activity"/>
    <property type="evidence" value="ECO:0007669"/>
    <property type="project" value="InterPro"/>
</dbReference>
<name>A0A8T2N9Q7_9TELE</name>
<keyword evidence="7" id="KW-1133">Transmembrane helix</keyword>
<dbReference type="GO" id="GO:0005886">
    <property type="term" value="C:plasma membrane"/>
    <property type="evidence" value="ECO:0007669"/>
    <property type="project" value="UniProtKB-SubCell"/>
</dbReference>
<keyword evidence="7" id="KW-0472">Membrane</keyword>
<evidence type="ECO:0000256" key="3">
    <source>
        <dbReference type="ARBA" id="ARBA00023157"/>
    </source>
</evidence>
<evidence type="ECO:0000256" key="1">
    <source>
        <dbReference type="ARBA" id="ARBA00004651"/>
    </source>
</evidence>
<evidence type="ECO:0000256" key="5">
    <source>
        <dbReference type="ARBA" id="ARBA00044657"/>
    </source>
</evidence>
<comment type="catalytic activity">
    <reaction evidence="5">
        <text>Rb(+)(in) = Rb(+)(out)</text>
        <dbReference type="Rhea" id="RHEA:78547"/>
        <dbReference type="ChEBI" id="CHEBI:49847"/>
    </reaction>
</comment>
<dbReference type="OrthoDB" id="8892122at2759"/>
<dbReference type="InterPro" id="IPR003976">
    <property type="entry name" value="2pore_dom_K_chnl_TREK"/>
</dbReference>
<dbReference type="PRINTS" id="PR01499">
    <property type="entry name" value="TREKCHANNEL"/>
</dbReference>
<keyword evidence="7" id="KW-0812">Transmembrane</keyword>
<keyword evidence="9" id="KW-1185">Reference proteome</keyword>
<accession>A0A8T2N9Q7</accession>
<gene>
    <name evidence="8" type="ORF">JZ751_003032</name>
</gene>
<comment type="caution">
    <text evidence="8">The sequence shown here is derived from an EMBL/GenBank/DDBJ whole genome shotgun (WGS) entry which is preliminary data.</text>
</comment>
<evidence type="ECO:0000313" key="8">
    <source>
        <dbReference type="EMBL" id="KAG9336684.1"/>
    </source>
</evidence>
<evidence type="ECO:0000256" key="2">
    <source>
        <dbReference type="ARBA" id="ARBA00022475"/>
    </source>
</evidence>
<comment type="catalytic activity">
    <reaction evidence="6">
        <text>Cs(+)(in) = Cs(+)(out)</text>
        <dbReference type="Rhea" id="RHEA:78555"/>
        <dbReference type="ChEBI" id="CHEBI:49547"/>
    </reaction>
</comment>
<dbReference type="Gene3D" id="1.10.287.70">
    <property type="match status" value="1"/>
</dbReference>
<comment type="catalytic activity">
    <reaction evidence="4">
        <text>K(+)(in) = K(+)(out)</text>
        <dbReference type="Rhea" id="RHEA:29463"/>
        <dbReference type="ChEBI" id="CHEBI:29103"/>
    </reaction>
</comment>
<dbReference type="EMBL" id="JAFBMS010000102">
    <property type="protein sequence ID" value="KAG9336684.1"/>
    <property type="molecule type" value="Genomic_DNA"/>
</dbReference>
<keyword evidence="2" id="KW-1003">Cell membrane</keyword>
<proteinExistence type="predicted"/>
<feature type="transmembrane region" description="Helical" evidence="7">
    <location>
        <begin position="85"/>
        <end position="106"/>
    </location>
</feature>
<comment type="subcellular location">
    <subcellularLocation>
        <location evidence="1">Cell membrane</location>
        <topology evidence="1">Multi-pass membrane protein</topology>
    </subcellularLocation>
</comment>
<reference evidence="8" key="1">
    <citation type="thesis" date="2021" institute="BYU ScholarsArchive" country="Provo, UT, USA">
        <title>Applications of and Algorithms for Genome Assembly and Genomic Analyses with an Emphasis on Marine Teleosts.</title>
        <authorList>
            <person name="Pickett B.D."/>
        </authorList>
    </citation>
    <scope>NUCLEOTIDE SEQUENCE</scope>
    <source>
        <strain evidence="8">HI-2016</strain>
    </source>
</reference>